<dbReference type="SUPFAM" id="SSF48592">
    <property type="entry name" value="GroEL equatorial domain-like"/>
    <property type="match status" value="1"/>
</dbReference>
<dbReference type="InterPro" id="IPR043504">
    <property type="entry name" value="Peptidase_S1_PA_chymotrypsin"/>
</dbReference>
<proteinExistence type="inferred from homology"/>
<accession>A0ABW2W3R6</accession>
<dbReference type="SUPFAM" id="SSF50494">
    <property type="entry name" value="Trypsin-like serine proteases"/>
    <property type="match status" value="1"/>
</dbReference>
<evidence type="ECO:0000256" key="5">
    <source>
        <dbReference type="SAM" id="MobiDB-lite"/>
    </source>
</evidence>
<feature type="region of interest" description="Disordered" evidence="5">
    <location>
        <begin position="422"/>
        <end position="448"/>
    </location>
</feature>
<keyword evidence="7" id="KW-1185">Reference proteome</keyword>
<reference evidence="7" key="1">
    <citation type="journal article" date="2019" name="Int. J. Syst. Evol. Microbiol.">
        <title>The Global Catalogue of Microorganisms (GCM) 10K type strain sequencing project: providing services to taxonomists for standard genome sequencing and annotation.</title>
        <authorList>
            <consortium name="The Broad Institute Genomics Platform"/>
            <consortium name="The Broad Institute Genome Sequencing Center for Infectious Disease"/>
            <person name="Wu L."/>
            <person name="Ma J."/>
        </authorList>
    </citation>
    <scope>NUCLEOTIDE SEQUENCE [LARGE SCALE GENOMIC DNA]</scope>
    <source>
        <strain evidence="7">CGMCC 4.7400</strain>
    </source>
</reference>
<name>A0ABW2W3R6_9ACTN</name>
<keyword evidence="2" id="KW-0143">Chaperone</keyword>
<feature type="region of interest" description="Disordered" evidence="5">
    <location>
        <begin position="694"/>
        <end position="726"/>
    </location>
</feature>
<dbReference type="Gene3D" id="3.30.260.10">
    <property type="entry name" value="TCP-1-like chaperonin intermediate domain"/>
    <property type="match status" value="1"/>
</dbReference>
<dbReference type="InterPro" id="IPR002423">
    <property type="entry name" value="Cpn60/GroEL/TCP-1"/>
</dbReference>
<dbReference type="EMBL" id="JBHTEB010000001">
    <property type="protein sequence ID" value="MFD0313117.1"/>
    <property type="molecule type" value="Genomic_DNA"/>
</dbReference>
<comment type="function">
    <text evidence="4">Together with its co-chaperonin GroES, plays an essential role in assisting protein folding. The GroEL-GroES system forms a nano-cage that allows encapsulation of the non-native substrate proteins and provides a physical environment optimized to promote and accelerate protein folding.</text>
</comment>
<comment type="subunit">
    <text evidence="4">Forms a cylinder of 14 subunits composed of two heptameric rings stacked back-to-back. Interacts with the co-chaperonin GroES.</text>
</comment>
<dbReference type="Pfam" id="PF00118">
    <property type="entry name" value="Cpn60_TCP1"/>
    <property type="match status" value="1"/>
</dbReference>
<evidence type="ECO:0000256" key="3">
    <source>
        <dbReference type="RuleBase" id="RU000418"/>
    </source>
</evidence>
<dbReference type="Gene3D" id="2.40.10.10">
    <property type="entry name" value="Trypsin-like serine proteases"/>
    <property type="match status" value="2"/>
</dbReference>
<dbReference type="PANTHER" id="PTHR45633">
    <property type="entry name" value="60 KDA HEAT SHOCK PROTEIN, MITOCHONDRIAL"/>
    <property type="match status" value="1"/>
</dbReference>
<dbReference type="InterPro" id="IPR009003">
    <property type="entry name" value="Peptidase_S1_PA"/>
</dbReference>
<dbReference type="Gene3D" id="3.50.7.10">
    <property type="entry name" value="GroEL"/>
    <property type="match status" value="1"/>
</dbReference>
<evidence type="ECO:0000256" key="1">
    <source>
        <dbReference type="ARBA" id="ARBA00006607"/>
    </source>
</evidence>
<dbReference type="Proteomes" id="UP001597023">
    <property type="component" value="Unassembled WGS sequence"/>
</dbReference>
<evidence type="ECO:0000313" key="7">
    <source>
        <dbReference type="Proteomes" id="UP001597023"/>
    </source>
</evidence>
<dbReference type="SUPFAM" id="SSF52029">
    <property type="entry name" value="GroEL apical domain-like"/>
    <property type="match status" value="1"/>
</dbReference>
<evidence type="ECO:0000256" key="4">
    <source>
        <dbReference type="RuleBase" id="RU000419"/>
    </source>
</evidence>
<evidence type="ECO:0000313" key="6">
    <source>
        <dbReference type="EMBL" id="MFD0313117.1"/>
    </source>
</evidence>
<dbReference type="InterPro" id="IPR027409">
    <property type="entry name" value="GroEL-like_apical_dom_sf"/>
</dbReference>
<dbReference type="InterPro" id="IPR027413">
    <property type="entry name" value="GROEL-like_equatorial_sf"/>
</dbReference>
<dbReference type="PRINTS" id="PR00298">
    <property type="entry name" value="CHAPERONIN60"/>
</dbReference>
<sequence length="749" mass="76752">MTSAAPAPDGGLEAVTRPTAGMQSVQDSQAVLAAAARRVARLERDGALVATGFLVGPALLLTAGHAVRLDLGASGAAPVAGMVAVFDHRDGTGLPPAEGGVRVPLVELLDSSPPATDDPEAPGVPRVPDGLDFALVRLARHPRDTDRPRDHYLLLPEEYAFGSGVLHVFHHSQRRAPDHAQTTYDRRTADGRRVRYRGTNTLQGSSGGPVVSDGGALVALHHGHRTTVNEGVPTRLIAERVLAGPHAALLRGTFAPPPTRPASTGVTAIGRAMGALLGPWRAYTTVYGPAGEPVRVATARAVAEHFRHSEPPVDLVIEAARAMDVRVGDGAVTAAVLAAALIREADARCAAGAAPGEVARGAAAALQRARAGLARLARPCAHPGAVARAATADRRLADAVTEAALLAGPDGVLLCEPGATRDTEAPVQRPGVRLPAGHALPFTADAPGTDPWTRRTRLVRPYVLLLGPATGDGEAFRRLRGRIGTEGGSLLVLAAADPADPRGALLRGLGDPADGPVPTVVRIDAAPGPHGHRLRSLALLTGATALTEDSGLLPGTAWFDVLGRADLAVVSDADTVLVGGAHDPAARRRWIASARARRALADSDAERAALDEQLAWLTSRSVTLPVGADTAAELPRRTALAERAARSARAALRSGTLPGGGLALLRARAALPPGPTDPGTDAVRAALGEPHRLLTGTAPPAVEPPSGAWDEDAPDAPQDAADGPEDAAEVVLGALDAASAALAAYLRTV</sequence>
<protein>
    <recommendedName>
        <fullName evidence="4">60 kDa chaperonin</fullName>
    </recommendedName>
</protein>
<comment type="caution">
    <text evidence="6">The sequence shown here is derived from an EMBL/GenBank/DDBJ whole genome shotgun (WGS) entry which is preliminary data.</text>
</comment>
<dbReference type="InterPro" id="IPR027410">
    <property type="entry name" value="TCP-1-like_intermed_sf"/>
</dbReference>
<organism evidence="6 7">
    <name type="scientific">Streptomyces flavalbus</name>
    <dbReference type="NCBI Taxonomy" id="2665155"/>
    <lineage>
        <taxon>Bacteria</taxon>
        <taxon>Bacillati</taxon>
        <taxon>Actinomycetota</taxon>
        <taxon>Actinomycetes</taxon>
        <taxon>Kitasatosporales</taxon>
        <taxon>Streptomycetaceae</taxon>
        <taxon>Streptomyces</taxon>
    </lineage>
</organism>
<dbReference type="RefSeq" id="WP_381604686.1">
    <property type="nucleotide sequence ID" value="NZ_JBHTEB010000001.1"/>
</dbReference>
<dbReference type="Gene3D" id="1.10.560.10">
    <property type="entry name" value="GroEL-like equatorial domain"/>
    <property type="match status" value="1"/>
</dbReference>
<dbReference type="InterPro" id="IPR001844">
    <property type="entry name" value="Cpn60/GroEL"/>
</dbReference>
<comment type="similarity">
    <text evidence="1 3">Belongs to the chaperonin (HSP60) family.</text>
</comment>
<evidence type="ECO:0000256" key="2">
    <source>
        <dbReference type="ARBA" id="ARBA00023186"/>
    </source>
</evidence>
<gene>
    <name evidence="6" type="ORF">ACFQZ6_02475</name>
</gene>